<evidence type="ECO:0000256" key="3">
    <source>
        <dbReference type="ARBA" id="ARBA00022692"/>
    </source>
</evidence>
<keyword evidence="2 6" id="KW-0813">Transport</keyword>
<comment type="subcellular location">
    <subcellularLocation>
        <location evidence="1 6">Membrane</location>
        <topology evidence="1 6">Multi-pass membrane protein</topology>
    </subcellularLocation>
</comment>
<evidence type="ECO:0000313" key="8">
    <source>
        <dbReference type="WBParaSite" id="ACAC_0000266501-mRNA-1"/>
    </source>
</evidence>
<sequence>MSVQPYSAWFTSFLILGIATCAVNRLFLNAEKSLLSRDWLVVISSDETLSSLNATFTALDQLTNVISPIIVGVWIIFYMKLLFYRFTINTFPKEIQRVEGSQNLGKIHIPLHLY</sequence>
<keyword evidence="5 6" id="KW-0472">Membrane</keyword>
<feature type="transmembrane region" description="Helical" evidence="6">
    <location>
        <begin position="65"/>
        <end position="83"/>
    </location>
</feature>
<dbReference type="PANTHER" id="PTHR11660:SF69">
    <property type="entry name" value="SOLUTE CARRIER FAMILY 40 MEMBER"/>
    <property type="match status" value="1"/>
</dbReference>
<dbReference type="Proteomes" id="UP000035642">
    <property type="component" value="Unassembled WGS sequence"/>
</dbReference>
<reference evidence="7" key="1">
    <citation type="submission" date="2012-09" db="EMBL/GenBank/DDBJ databases">
        <authorList>
            <person name="Martin A.A."/>
        </authorList>
    </citation>
    <scope>NUCLEOTIDE SEQUENCE</scope>
</reference>
<dbReference type="InterPro" id="IPR009716">
    <property type="entry name" value="Ferroportin-1"/>
</dbReference>
<feature type="transmembrane region" description="Helical" evidence="6">
    <location>
        <begin position="6"/>
        <end position="27"/>
    </location>
</feature>
<keyword evidence="4 6" id="KW-1133">Transmembrane helix</keyword>
<dbReference type="WBParaSite" id="ACAC_0000266501-mRNA-1">
    <property type="protein sequence ID" value="ACAC_0000266501-mRNA-1"/>
    <property type="gene ID" value="ACAC_0000266501"/>
</dbReference>
<accession>A0A0K0CYF1</accession>
<evidence type="ECO:0000313" key="7">
    <source>
        <dbReference type="Proteomes" id="UP000035642"/>
    </source>
</evidence>
<dbReference type="GO" id="GO:0005381">
    <property type="term" value="F:iron ion transmembrane transporter activity"/>
    <property type="evidence" value="ECO:0007669"/>
    <property type="project" value="UniProtKB-UniRule"/>
</dbReference>
<protein>
    <recommendedName>
        <fullName evidence="6">Solute carrier family 40 member</fullName>
    </recommendedName>
</protein>
<evidence type="ECO:0000256" key="4">
    <source>
        <dbReference type="ARBA" id="ARBA00022989"/>
    </source>
</evidence>
<evidence type="ECO:0000256" key="6">
    <source>
        <dbReference type="RuleBase" id="RU365065"/>
    </source>
</evidence>
<keyword evidence="7" id="KW-1185">Reference proteome</keyword>
<dbReference type="PANTHER" id="PTHR11660">
    <property type="entry name" value="SOLUTE CARRIER FAMILY 40 MEMBER"/>
    <property type="match status" value="1"/>
</dbReference>
<keyword evidence="3 6" id="KW-0812">Transmembrane</keyword>
<proteinExistence type="inferred from homology"/>
<comment type="caution">
    <text evidence="6">Lacks conserved residue(s) required for the propagation of feature annotation.</text>
</comment>
<dbReference type="GO" id="GO:0016020">
    <property type="term" value="C:membrane"/>
    <property type="evidence" value="ECO:0007669"/>
    <property type="project" value="UniProtKB-SubCell"/>
</dbReference>
<evidence type="ECO:0000256" key="5">
    <source>
        <dbReference type="ARBA" id="ARBA00023136"/>
    </source>
</evidence>
<keyword evidence="6" id="KW-0406">Ion transport</keyword>
<comment type="similarity">
    <text evidence="6">Belongs to the ferroportin (FP) (TC 2.A.100) family. SLC40A subfamily.</text>
</comment>
<evidence type="ECO:0000256" key="2">
    <source>
        <dbReference type="ARBA" id="ARBA00022448"/>
    </source>
</evidence>
<evidence type="ECO:0000256" key="1">
    <source>
        <dbReference type="ARBA" id="ARBA00004141"/>
    </source>
</evidence>
<dbReference type="Pfam" id="PF06963">
    <property type="entry name" value="FPN1"/>
    <property type="match status" value="1"/>
</dbReference>
<organism evidence="7 8">
    <name type="scientific">Angiostrongylus cantonensis</name>
    <name type="common">Rat lungworm</name>
    <dbReference type="NCBI Taxonomy" id="6313"/>
    <lineage>
        <taxon>Eukaryota</taxon>
        <taxon>Metazoa</taxon>
        <taxon>Ecdysozoa</taxon>
        <taxon>Nematoda</taxon>
        <taxon>Chromadorea</taxon>
        <taxon>Rhabditida</taxon>
        <taxon>Rhabditina</taxon>
        <taxon>Rhabditomorpha</taxon>
        <taxon>Strongyloidea</taxon>
        <taxon>Metastrongylidae</taxon>
        <taxon>Angiostrongylus</taxon>
    </lineage>
</organism>
<reference evidence="8" key="2">
    <citation type="submission" date="2017-02" db="UniProtKB">
        <authorList>
            <consortium name="WormBaseParasite"/>
        </authorList>
    </citation>
    <scope>IDENTIFICATION</scope>
</reference>
<name>A0A0K0CYF1_ANGCA</name>
<dbReference type="AlphaFoldDB" id="A0A0K0CYF1"/>
<comment type="function">
    <text evidence="6">May be involved in iron transport and iron homeostasis.</text>
</comment>